<sequence length="329" mass="36801">MPLPMLSVVWPYNFTLRCSFTETISNKITNSPEAECSNYITYSTIALNNGIVIYTANFTPTLDLKVVPSITDEGIQNVVFTVFIADSAFGSSNFIEPIDVMMADAETMTNKNIIDKVNNIDPQLVTFLNVQSLTAVFYHQRSLIMYSRSVRKIIKPSILTDFGILQKTIPFGYLTTRLNSGPLTQNESLINPNGFGGFVIRPNFFVTTEVTKRSRTVLNALGLLGGSDTLNPWGCIQLYCCRKTRTRLRESIAEMPMQSSKLLDGSSPSSSPDLSTALNTLQCRLDTMDLILKEYVIDQTDLESANNNQNSSMWPWRNKRKNNTDAILP</sequence>
<keyword evidence="3" id="KW-1185">Reference proteome</keyword>
<evidence type="ECO:0000256" key="1">
    <source>
        <dbReference type="SAM" id="MobiDB-lite"/>
    </source>
</evidence>
<evidence type="ECO:0000313" key="2">
    <source>
        <dbReference type="EMBL" id="CAG8548894.1"/>
    </source>
</evidence>
<comment type="caution">
    <text evidence="2">The sequence shown here is derived from an EMBL/GenBank/DDBJ whole genome shotgun (WGS) entry which is preliminary data.</text>
</comment>
<gene>
    <name evidence="2" type="ORF">POCULU_LOCUS4916</name>
</gene>
<accession>A0A9N9FN00</accession>
<evidence type="ECO:0000313" key="3">
    <source>
        <dbReference type="Proteomes" id="UP000789572"/>
    </source>
</evidence>
<dbReference type="EMBL" id="CAJVPJ010000685">
    <property type="protein sequence ID" value="CAG8548894.1"/>
    <property type="molecule type" value="Genomic_DNA"/>
</dbReference>
<dbReference type="AlphaFoldDB" id="A0A9N9FN00"/>
<name>A0A9N9FN00_9GLOM</name>
<feature type="region of interest" description="Disordered" evidence="1">
    <location>
        <begin position="307"/>
        <end position="329"/>
    </location>
</feature>
<organism evidence="2 3">
    <name type="scientific">Paraglomus occultum</name>
    <dbReference type="NCBI Taxonomy" id="144539"/>
    <lineage>
        <taxon>Eukaryota</taxon>
        <taxon>Fungi</taxon>
        <taxon>Fungi incertae sedis</taxon>
        <taxon>Mucoromycota</taxon>
        <taxon>Glomeromycotina</taxon>
        <taxon>Glomeromycetes</taxon>
        <taxon>Paraglomerales</taxon>
        <taxon>Paraglomeraceae</taxon>
        <taxon>Paraglomus</taxon>
    </lineage>
</organism>
<dbReference type="OrthoDB" id="2411530at2759"/>
<proteinExistence type="predicted"/>
<reference evidence="2" key="1">
    <citation type="submission" date="2021-06" db="EMBL/GenBank/DDBJ databases">
        <authorList>
            <person name="Kallberg Y."/>
            <person name="Tangrot J."/>
            <person name="Rosling A."/>
        </authorList>
    </citation>
    <scope>NUCLEOTIDE SEQUENCE</scope>
    <source>
        <strain evidence="2">IA702</strain>
    </source>
</reference>
<dbReference type="Proteomes" id="UP000789572">
    <property type="component" value="Unassembled WGS sequence"/>
</dbReference>
<protein>
    <submittedName>
        <fullName evidence="2">9269_t:CDS:1</fullName>
    </submittedName>
</protein>